<keyword evidence="5" id="KW-1003">Cell membrane</keyword>
<evidence type="ECO:0000259" key="16">
    <source>
        <dbReference type="SMART" id="SM01002"/>
    </source>
</evidence>
<keyword evidence="8" id="KW-0547">Nucleotide-binding</keyword>
<evidence type="ECO:0000256" key="14">
    <source>
        <dbReference type="ARBA" id="ARBA00048202"/>
    </source>
</evidence>
<keyword evidence="12" id="KW-0520">NAD</keyword>
<dbReference type="PROSITE" id="PS00837">
    <property type="entry name" value="ALADH_PNT_2"/>
    <property type="match status" value="1"/>
</dbReference>
<reference evidence="18" key="1">
    <citation type="submission" date="2020-08" db="EMBL/GenBank/DDBJ databases">
        <title>Sequencing the genomes of 1000 actinobacteria strains.</title>
        <authorList>
            <person name="Klenk H.-P."/>
        </authorList>
    </citation>
    <scope>NUCLEOTIDE SEQUENCE</scope>
    <source>
        <strain evidence="18">DSM 10695</strain>
    </source>
</reference>
<dbReference type="SUPFAM" id="SSF51735">
    <property type="entry name" value="NAD(P)-binding Rossmann-fold domains"/>
    <property type="match status" value="1"/>
</dbReference>
<dbReference type="Pfam" id="PF12769">
    <property type="entry name" value="PNTB_4TM"/>
    <property type="match status" value="1"/>
</dbReference>
<evidence type="ECO:0000256" key="5">
    <source>
        <dbReference type="ARBA" id="ARBA00022475"/>
    </source>
</evidence>
<dbReference type="GO" id="GO:0050661">
    <property type="term" value="F:NADP binding"/>
    <property type="evidence" value="ECO:0007669"/>
    <property type="project" value="TreeGrafter"/>
</dbReference>
<feature type="domain" description="Alanine dehydrogenase/pyridine nucleotide transhydrogenase NAD(H)-binding" evidence="16">
    <location>
        <begin position="145"/>
        <end position="309"/>
    </location>
</feature>
<dbReference type="EMBL" id="JACHMK010000001">
    <property type="protein sequence ID" value="MBB6333497.1"/>
    <property type="molecule type" value="Genomic_DNA"/>
</dbReference>
<evidence type="ECO:0000256" key="2">
    <source>
        <dbReference type="ARBA" id="ARBA00004429"/>
    </source>
</evidence>
<keyword evidence="7 15" id="KW-0812">Transmembrane</keyword>
<feature type="transmembrane region" description="Helical" evidence="15">
    <location>
        <begin position="461"/>
        <end position="479"/>
    </location>
</feature>
<name>A0A923E273_9ACTO</name>
<dbReference type="InterPro" id="IPR007886">
    <property type="entry name" value="AlaDH/PNT_N"/>
</dbReference>
<dbReference type="GO" id="GO:0016491">
    <property type="term" value="F:oxidoreductase activity"/>
    <property type="evidence" value="ECO:0007669"/>
    <property type="project" value="UniProtKB-KW"/>
</dbReference>
<evidence type="ECO:0000256" key="6">
    <source>
        <dbReference type="ARBA" id="ARBA00022519"/>
    </source>
</evidence>
<evidence type="ECO:0000256" key="7">
    <source>
        <dbReference type="ARBA" id="ARBA00022692"/>
    </source>
</evidence>
<evidence type="ECO:0000256" key="15">
    <source>
        <dbReference type="SAM" id="Phobius"/>
    </source>
</evidence>
<comment type="catalytic activity">
    <reaction evidence="14">
        <text>NAD(+) + NADPH + H(+)(in) = NADH + NADP(+) + H(+)(out)</text>
        <dbReference type="Rhea" id="RHEA:47992"/>
        <dbReference type="ChEBI" id="CHEBI:15378"/>
        <dbReference type="ChEBI" id="CHEBI:57540"/>
        <dbReference type="ChEBI" id="CHEBI:57783"/>
        <dbReference type="ChEBI" id="CHEBI:57945"/>
        <dbReference type="ChEBI" id="CHEBI:58349"/>
        <dbReference type="EC" id="7.1.1.1"/>
    </reaction>
</comment>
<keyword evidence="10" id="KW-1278">Translocase</keyword>
<dbReference type="EC" id="7.1.1.1" evidence="4"/>
<keyword evidence="6" id="KW-0997">Cell inner membrane</keyword>
<dbReference type="InterPro" id="IPR036291">
    <property type="entry name" value="NAD(P)-bd_dom_sf"/>
</dbReference>
<evidence type="ECO:0000256" key="11">
    <source>
        <dbReference type="ARBA" id="ARBA00022989"/>
    </source>
</evidence>
<dbReference type="GO" id="GO:0006740">
    <property type="term" value="P:NADPH regeneration"/>
    <property type="evidence" value="ECO:0007669"/>
    <property type="project" value="TreeGrafter"/>
</dbReference>
<dbReference type="RefSeq" id="WP_184451212.1">
    <property type="nucleotide sequence ID" value="NZ_JACHMK010000001.1"/>
</dbReference>
<dbReference type="InterPro" id="IPR007698">
    <property type="entry name" value="AlaDH/PNT_NAD(H)-bd"/>
</dbReference>
<dbReference type="GO" id="GO:0008750">
    <property type="term" value="F:proton-translocating NAD(P)+ transhydrogenase activity"/>
    <property type="evidence" value="ECO:0007669"/>
    <property type="project" value="UniProtKB-EC"/>
</dbReference>
<feature type="domain" description="Alanine dehydrogenase/pyridine nucleotide transhydrogenase N-terminal" evidence="17">
    <location>
        <begin position="4"/>
        <end position="136"/>
    </location>
</feature>
<dbReference type="SUPFAM" id="SSF52283">
    <property type="entry name" value="Formate/glycerate dehydrogenase catalytic domain-like"/>
    <property type="match status" value="1"/>
</dbReference>
<dbReference type="PIRSF" id="PIRSF000203">
    <property type="entry name" value="NADP_transhydrogenase_alpha"/>
    <property type="match status" value="1"/>
</dbReference>
<dbReference type="SMART" id="SM01002">
    <property type="entry name" value="AlaDh_PNT_C"/>
    <property type="match status" value="1"/>
</dbReference>
<dbReference type="NCBIfam" id="NF006942">
    <property type="entry name" value="PRK09424.1"/>
    <property type="match status" value="1"/>
</dbReference>
<evidence type="ECO:0000256" key="13">
    <source>
        <dbReference type="ARBA" id="ARBA00023136"/>
    </source>
</evidence>
<evidence type="ECO:0000256" key="4">
    <source>
        <dbReference type="ARBA" id="ARBA00012943"/>
    </source>
</evidence>
<evidence type="ECO:0000256" key="9">
    <source>
        <dbReference type="ARBA" id="ARBA00022857"/>
    </source>
</evidence>
<comment type="subcellular location">
    <subcellularLocation>
        <location evidence="2">Cell inner membrane</location>
        <topology evidence="2">Multi-pass membrane protein</topology>
    </subcellularLocation>
</comment>
<dbReference type="Pfam" id="PF01262">
    <property type="entry name" value="AlaDh_PNT_C"/>
    <property type="match status" value="1"/>
</dbReference>
<dbReference type="Pfam" id="PF05222">
    <property type="entry name" value="AlaDh_PNT_N"/>
    <property type="match status" value="1"/>
</dbReference>
<evidence type="ECO:0000313" key="18">
    <source>
        <dbReference type="EMBL" id="MBB6333497.1"/>
    </source>
</evidence>
<dbReference type="NCBIfam" id="TIGR00561">
    <property type="entry name" value="pntA"/>
    <property type="match status" value="1"/>
</dbReference>
<feature type="transmembrane region" description="Helical" evidence="15">
    <location>
        <begin position="406"/>
        <end position="426"/>
    </location>
</feature>
<dbReference type="InterPro" id="IPR026255">
    <property type="entry name" value="NADP_transhyd_a"/>
</dbReference>
<evidence type="ECO:0000256" key="12">
    <source>
        <dbReference type="ARBA" id="ARBA00023027"/>
    </source>
</evidence>
<dbReference type="InterPro" id="IPR008143">
    <property type="entry name" value="Ala_DH/PNT_CS2"/>
</dbReference>
<sequence length="517" mass="53082">MRIAIPREPEGHALVAASPQTAALLIRLGHEVAIEEGAGARASFPDDAYAEQGASIVPESEVWNADMVLCVDAPSEERIASMHPGAILVSRLAPMRDPGLAERIAPTGITALAIDAVPRISRAQAMDVLSSQANVAGYRAVIEAASRFGRVFTGQVTAAGKMPPARVYVIGAGVAGLAAIGTANSMGARVYASDVRPEVGEQVESMGASFVPVPNLQEGSSDGYAKEMDADAAALARALYAEEAAKSDIVITTANIPGRRSPILLDEAAVAAMSPGSVIVDMAAANGGNCALTVPGEAITTGNGVTIIGYADLAERLPAQASQLYGRNLANLLALLTPAKDGRIDLDMNDEVIRGITVVAEGAIMWPPPPIAVSAAPAAQDPAPEASEEELAARARAKARARCKSAIARGIGLGLAALAFAALVLATPPAATGHYIVLILAVILGFYVISNVTPALHTPLMSVTNAISGIILIGAISQIGDPHPLITGASFIAIVLACVNIFGGFTVTHRMLAMFRK</sequence>
<evidence type="ECO:0000256" key="8">
    <source>
        <dbReference type="ARBA" id="ARBA00022741"/>
    </source>
</evidence>
<organism evidence="18 19">
    <name type="scientific">Schaalia hyovaginalis</name>
    <dbReference type="NCBI Taxonomy" id="29316"/>
    <lineage>
        <taxon>Bacteria</taxon>
        <taxon>Bacillati</taxon>
        <taxon>Actinomycetota</taxon>
        <taxon>Actinomycetes</taxon>
        <taxon>Actinomycetales</taxon>
        <taxon>Actinomycetaceae</taxon>
        <taxon>Schaalia</taxon>
    </lineage>
</organism>
<keyword evidence="9" id="KW-0521">NADP</keyword>
<keyword evidence="13 15" id="KW-0472">Membrane</keyword>
<dbReference type="SMART" id="SM01003">
    <property type="entry name" value="AlaDh_PNT_N"/>
    <property type="match status" value="1"/>
</dbReference>
<dbReference type="PANTHER" id="PTHR10160">
    <property type="entry name" value="NAD(P) TRANSHYDROGENASE"/>
    <property type="match status" value="1"/>
</dbReference>
<gene>
    <name evidence="18" type="ORF">HD592_000062</name>
</gene>
<dbReference type="Gene3D" id="3.40.50.720">
    <property type="entry name" value="NAD(P)-binding Rossmann-like Domain"/>
    <property type="match status" value="2"/>
</dbReference>
<feature type="transmembrane region" description="Helical" evidence="15">
    <location>
        <begin position="485"/>
        <end position="507"/>
    </location>
</feature>
<dbReference type="GO" id="GO:0005886">
    <property type="term" value="C:plasma membrane"/>
    <property type="evidence" value="ECO:0007669"/>
    <property type="project" value="UniProtKB-SubCell"/>
</dbReference>
<comment type="caution">
    <text evidence="18">The sequence shown here is derived from an EMBL/GenBank/DDBJ whole genome shotgun (WGS) entry which is preliminary data.</text>
</comment>
<comment type="function">
    <text evidence="1">The transhydrogenation between NADH and NADP is coupled to respiration and ATP hydrolysis and functions as a proton pump across the membrane.</text>
</comment>
<dbReference type="InterPro" id="IPR024605">
    <property type="entry name" value="NADP_transhyd_a_C"/>
</dbReference>
<dbReference type="AlphaFoldDB" id="A0A923E273"/>
<evidence type="ECO:0000313" key="19">
    <source>
        <dbReference type="Proteomes" id="UP000617426"/>
    </source>
</evidence>
<feature type="transmembrane region" description="Helical" evidence="15">
    <location>
        <begin position="432"/>
        <end position="449"/>
    </location>
</feature>
<dbReference type="Proteomes" id="UP000617426">
    <property type="component" value="Unassembled WGS sequence"/>
</dbReference>
<accession>A0A923E273</accession>
<comment type="similarity">
    <text evidence="3">Belongs to the AlaDH/PNT family.</text>
</comment>
<dbReference type="CDD" id="cd05304">
    <property type="entry name" value="Rubrum_tdh"/>
    <property type="match status" value="1"/>
</dbReference>
<keyword evidence="11 15" id="KW-1133">Transmembrane helix</keyword>
<keyword evidence="19" id="KW-1185">Reference proteome</keyword>
<dbReference type="PANTHER" id="PTHR10160:SF19">
    <property type="entry name" value="PROTON-TRANSLOCATING NAD(P)(+) TRANSHYDROGENASE"/>
    <property type="match status" value="1"/>
</dbReference>
<evidence type="ECO:0000256" key="3">
    <source>
        <dbReference type="ARBA" id="ARBA00005689"/>
    </source>
</evidence>
<evidence type="ECO:0000256" key="1">
    <source>
        <dbReference type="ARBA" id="ARBA00003943"/>
    </source>
</evidence>
<evidence type="ECO:0000259" key="17">
    <source>
        <dbReference type="SMART" id="SM01003"/>
    </source>
</evidence>
<keyword evidence="18" id="KW-0560">Oxidoreductase</keyword>
<evidence type="ECO:0000256" key="10">
    <source>
        <dbReference type="ARBA" id="ARBA00022967"/>
    </source>
</evidence>
<protein>
    <recommendedName>
        <fullName evidence="4">proton-translocating NAD(P)(+) transhydrogenase</fullName>
        <ecNumber evidence="4">7.1.1.1</ecNumber>
    </recommendedName>
</protein>
<proteinExistence type="inferred from homology"/>